<dbReference type="InterPro" id="IPR019734">
    <property type="entry name" value="TPR_rpt"/>
</dbReference>
<evidence type="ECO:0000256" key="1">
    <source>
        <dbReference type="ARBA" id="ARBA00022737"/>
    </source>
</evidence>
<accession>X6P7M5</accession>
<dbReference type="SUPFAM" id="SSF48452">
    <property type="entry name" value="TPR-like"/>
    <property type="match status" value="1"/>
</dbReference>
<gene>
    <name evidence="3" type="ORF">RFI_02899</name>
</gene>
<name>X6P7M5_RETFI</name>
<dbReference type="Proteomes" id="UP000023152">
    <property type="component" value="Unassembled WGS sequence"/>
</dbReference>
<dbReference type="PANTHER" id="PTHR45641:SF19">
    <property type="entry name" value="NEPHROCYSTIN-3"/>
    <property type="match status" value="1"/>
</dbReference>
<comment type="caution">
    <text evidence="3">The sequence shown here is derived from an EMBL/GenBank/DDBJ whole genome shotgun (WGS) entry which is preliminary data.</text>
</comment>
<dbReference type="InterPro" id="IPR011990">
    <property type="entry name" value="TPR-like_helical_dom_sf"/>
</dbReference>
<keyword evidence="1" id="KW-0677">Repeat</keyword>
<sequence>MISNLYCMLGYSYLRADEIKKSFYYFKKEFKICSKSSTRFQSCCNNLGTLYFKLKQYDKAIYYLEQASNSVYGITAAHTYFSLGFAYYRTNQLEKGQKFLEKSLEIFLTMDNTCAMLSQYILGRICRHLKLYDKALEYHEKALDIKIKVLKDNLINFNECNPDILYSFGFLYYDIGITLQKKGEYEKSIYYHEKGLSIFCKTFYMYDEYIDHVDLYKSLGIAYEKIGNKSKAIENYENTIFEFHAIFGANHKKTLSAIAKLKRIQES</sequence>
<evidence type="ECO:0008006" key="5">
    <source>
        <dbReference type="Google" id="ProtNLM"/>
    </source>
</evidence>
<protein>
    <recommendedName>
        <fullName evidence="5">Tetratricopeptide repeat protein</fullName>
    </recommendedName>
</protein>
<dbReference type="Pfam" id="PF13424">
    <property type="entry name" value="TPR_12"/>
    <property type="match status" value="1"/>
</dbReference>
<keyword evidence="2" id="KW-0802">TPR repeat</keyword>
<evidence type="ECO:0000313" key="4">
    <source>
        <dbReference type="Proteomes" id="UP000023152"/>
    </source>
</evidence>
<proteinExistence type="predicted"/>
<evidence type="ECO:0000256" key="2">
    <source>
        <dbReference type="ARBA" id="ARBA00022803"/>
    </source>
</evidence>
<dbReference type="Pfam" id="PF07719">
    <property type="entry name" value="TPR_2"/>
    <property type="match status" value="1"/>
</dbReference>
<organism evidence="3 4">
    <name type="scientific">Reticulomyxa filosa</name>
    <dbReference type="NCBI Taxonomy" id="46433"/>
    <lineage>
        <taxon>Eukaryota</taxon>
        <taxon>Sar</taxon>
        <taxon>Rhizaria</taxon>
        <taxon>Retaria</taxon>
        <taxon>Foraminifera</taxon>
        <taxon>Monothalamids</taxon>
        <taxon>Reticulomyxidae</taxon>
        <taxon>Reticulomyxa</taxon>
    </lineage>
</organism>
<dbReference type="AlphaFoldDB" id="X6P7M5"/>
<dbReference type="PANTHER" id="PTHR45641">
    <property type="entry name" value="TETRATRICOPEPTIDE REPEAT PROTEIN (AFU_ORTHOLOGUE AFUA_6G03870)"/>
    <property type="match status" value="1"/>
</dbReference>
<dbReference type="Gene3D" id="1.25.40.10">
    <property type="entry name" value="Tetratricopeptide repeat domain"/>
    <property type="match status" value="2"/>
</dbReference>
<keyword evidence="4" id="KW-1185">Reference proteome</keyword>
<dbReference type="EMBL" id="ASPP01002784">
    <property type="protein sequence ID" value="ETO34196.1"/>
    <property type="molecule type" value="Genomic_DNA"/>
</dbReference>
<reference evidence="3 4" key="1">
    <citation type="journal article" date="2013" name="Curr. Biol.">
        <title>The Genome of the Foraminiferan Reticulomyxa filosa.</title>
        <authorList>
            <person name="Glockner G."/>
            <person name="Hulsmann N."/>
            <person name="Schleicher M."/>
            <person name="Noegel A.A."/>
            <person name="Eichinger L."/>
            <person name="Gallinger C."/>
            <person name="Pawlowski J."/>
            <person name="Sierra R."/>
            <person name="Euteneuer U."/>
            <person name="Pillet L."/>
            <person name="Moustafa A."/>
            <person name="Platzer M."/>
            <person name="Groth M."/>
            <person name="Szafranski K."/>
            <person name="Schliwa M."/>
        </authorList>
    </citation>
    <scope>NUCLEOTIDE SEQUENCE [LARGE SCALE GENOMIC DNA]</scope>
</reference>
<dbReference type="SMART" id="SM00028">
    <property type="entry name" value="TPR"/>
    <property type="match status" value="6"/>
</dbReference>
<dbReference type="InterPro" id="IPR013105">
    <property type="entry name" value="TPR_2"/>
</dbReference>
<dbReference type="OrthoDB" id="2423701at2759"/>
<evidence type="ECO:0000313" key="3">
    <source>
        <dbReference type="EMBL" id="ETO34196.1"/>
    </source>
</evidence>